<feature type="transmembrane region" description="Helical" evidence="2">
    <location>
        <begin position="414"/>
        <end position="436"/>
    </location>
</feature>
<evidence type="ECO:0000256" key="1">
    <source>
        <dbReference type="SAM" id="MobiDB-lite"/>
    </source>
</evidence>
<evidence type="ECO:0000259" key="3">
    <source>
        <dbReference type="Pfam" id="PF13231"/>
    </source>
</evidence>
<keyword evidence="5" id="KW-1185">Reference proteome</keyword>
<evidence type="ECO:0000313" key="4">
    <source>
        <dbReference type="EMBL" id="QLG27574.1"/>
    </source>
</evidence>
<feature type="domain" description="Glycosyltransferase RgtA/B/C/D-like" evidence="3">
    <location>
        <begin position="88"/>
        <end position="233"/>
    </location>
</feature>
<feature type="transmembrane region" description="Helical" evidence="2">
    <location>
        <begin position="284"/>
        <end position="308"/>
    </location>
</feature>
<dbReference type="Proteomes" id="UP000509750">
    <property type="component" value="Chromosome"/>
</dbReference>
<dbReference type="AlphaFoldDB" id="A0A7D5K7P7"/>
<gene>
    <name evidence="4" type="ORF">HUG10_08415</name>
</gene>
<feature type="transmembrane region" description="Helical" evidence="2">
    <location>
        <begin position="108"/>
        <end position="129"/>
    </location>
</feature>
<proteinExistence type="predicted"/>
<feature type="compositionally biased region" description="Low complexity" evidence="1">
    <location>
        <begin position="1"/>
        <end position="16"/>
    </location>
</feature>
<organism evidence="4 5">
    <name type="scientific">Halorarum halophilum</name>
    <dbReference type="NCBI Taxonomy" id="2743090"/>
    <lineage>
        <taxon>Archaea</taxon>
        <taxon>Methanobacteriati</taxon>
        <taxon>Methanobacteriota</taxon>
        <taxon>Stenosarchaea group</taxon>
        <taxon>Halobacteria</taxon>
        <taxon>Halobacteriales</taxon>
        <taxon>Haloferacaceae</taxon>
        <taxon>Halorarum</taxon>
    </lineage>
</organism>
<protein>
    <submittedName>
        <fullName evidence="4">TIGR03663 family protein</fullName>
    </submittedName>
</protein>
<dbReference type="Pfam" id="PF13231">
    <property type="entry name" value="PMT_2"/>
    <property type="match status" value="1"/>
</dbReference>
<keyword evidence="2" id="KW-0812">Transmembrane</keyword>
<dbReference type="OrthoDB" id="313515at2157"/>
<name>A0A7D5K7P7_9EURY</name>
<feature type="transmembrane region" description="Helical" evidence="2">
    <location>
        <begin position="390"/>
        <end position="408"/>
    </location>
</feature>
<sequence length="629" mass="66637">MSEAAADAPSPESGDSTPSGGRRESAGPLDRLPGSPATQGVVLVTVLSLLLRIVDLGGRVFHWDEGRVGYWILRFDATGEFFYRPIIHGPFLPVVNNALFDVLGASDLAARLPVAVVGGLLPLAALCFVDRLSGRERVALALVLALDPLLLYYSRFMRGDVLVGGFAFGAFALTVYAIDRRRVLPLFPAAVLLAFGVASKENALVYVVCFAGAAFLLADHYLVRSARETGSLADAVVGGVVSLVGFAREWTAGKRTRAAIERSVVDRRDRGSPFAPEAGVLGHVLVWVPLVTLGVAVTFLAVVAFFYAPRPELWDALGGAAPLEPVLHDGTIGAAERFHGTWVSGAHSGHTYVPYLLDIAETLAYGSAAVVVLAGLGFLADGYGGGNRAIVAFSAYWAAASLVGYPVATDIQAPWAAVHIVLPLAIPAAVGAATVADAFDRSLATEDAVGVALAGLLVFAAVGGVAAANVDYWNSAAEEDKQVLQWAQPGNDVRPALEDVHLVAAHNEGTDVLFVGSENGAGEVELYVSNESSADRMPPGGPAWHSRLPLPWYMERSGAVVTSTSPEARYDGLPADPPPVIVAMPRDRDELQARYDGYEARTYPFKLWGEDVVFLFERETLRDARAADN</sequence>
<dbReference type="KEGG" id="halg:HUG10_08415"/>
<dbReference type="InterPro" id="IPR019962">
    <property type="entry name" value="CHP03663"/>
</dbReference>
<dbReference type="InterPro" id="IPR038731">
    <property type="entry name" value="RgtA/B/C-like"/>
</dbReference>
<dbReference type="GeneID" id="56028850"/>
<evidence type="ECO:0000313" key="5">
    <source>
        <dbReference type="Proteomes" id="UP000509750"/>
    </source>
</evidence>
<dbReference type="EMBL" id="CP058529">
    <property type="protein sequence ID" value="QLG27574.1"/>
    <property type="molecule type" value="Genomic_DNA"/>
</dbReference>
<dbReference type="RefSeq" id="WP_179169149.1">
    <property type="nucleotide sequence ID" value="NZ_CP058529.1"/>
</dbReference>
<keyword evidence="2" id="KW-1133">Transmembrane helix</keyword>
<feature type="transmembrane region" description="Helical" evidence="2">
    <location>
        <begin position="448"/>
        <end position="468"/>
    </location>
</feature>
<reference evidence="4 5" key="1">
    <citation type="submission" date="2020-07" db="EMBL/GenBank/DDBJ databases">
        <title>Gai3-2, isolated from salt lake.</title>
        <authorList>
            <person name="Cui H."/>
            <person name="Shi X."/>
        </authorList>
    </citation>
    <scope>NUCLEOTIDE SEQUENCE [LARGE SCALE GENOMIC DNA]</scope>
    <source>
        <strain evidence="4 5">Gai3-2</strain>
    </source>
</reference>
<feature type="region of interest" description="Disordered" evidence="1">
    <location>
        <begin position="1"/>
        <end position="33"/>
    </location>
</feature>
<evidence type="ECO:0000256" key="2">
    <source>
        <dbReference type="SAM" id="Phobius"/>
    </source>
</evidence>
<dbReference type="PANTHER" id="PTHR41710">
    <property type="entry name" value="GLYCOSYL TRANSFERASE, FAMILY 39"/>
    <property type="match status" value="1"/>
</dbReference>
<feature type="transmembrane region" description="Helical" evidence="2">
    <location>
        <begin position="204"/>
        <end position="223"/>
    </location>
</feature>
<dbReference type="PANTHER" id="PTHR41710:SF2">
    <property type="entry name" value="GLYCOSYL TRANSFERASE FAMILY 39_83 DOMAIN-CONTAINING PROTEIN"/>
    <property type="match status" value="1"/>
</dbReference>
<feature type="transmembrane region" description="Helical" evidence="2">
    <location>
        <begin position="161"/>
        <end position="178"/>
    </location>
</feature>
<accession>A0A7D5K7P7</accession>
<dbReference type="NCBIfam" id="TIGR03663">
    <property type="entry name" value="flippase activity-associated protein Agl23"/>
    <property type="match status" value="1"/>
</dbReference>
<keyword evidence="2" id="KW-0472">Membrane</keyword>
<feature type="transmembrane region" description="Helical" evidence="2">
    <location>
        <begin position="363"/>
        <end position="383"/>
    </location>
</feature>
<feature type="transmembrane region" description="Helical" evidence="2">
    <location>
        <begin position="183"/>
        <end position="198"/>
    </location>
</feature>